<evidence type="ECO:0000313" key="3">
    <source>
        <dbReference type="Proteomes" id="UP000224386"/>
    </source>
</evidence>
<dbReference type="Gene3D" id="3.40.50.300">
    <property type="entry name" value="P-loop containing nucleotide triphosphate hydrolases"/>
    <property type="match status" value="1"/>
</dbReference>
<accession>A0A2B2LZX2</accession>
<feature type="domain" description="ATPase AAA-type core" evidence="1">
    <location>
        <begin position="24"/>
        <end position="53"/>
    </location>
</feature>
<dbReference type="GO" id="GO:0005524">
    <property type="term" value="F:ATP binding"/>
    <property type="evidence" value="ECO:0007669"/>
    <property type="project" value="InterPro"/>
</dbReference>
<dbReference type="GO" id="GO:0016887">
    <property type="term" value="F:ATP hydrolysis activity"/>
    <property type="evidence" value="ECO:0007669"/>
    <property type="project" value="InterPro"/>
</dbReference>
<dbReference type="InterPro" id="IPR027417">
    <property type="entry name" value="P-loop_NTPase"/>
</dbReference>
<evidence type="ECO:0000259" key="1">
    <source>
        <dbReference type="Pfam" id="PF00004"/>
    </source>
</evidence>
<name>A0A2B2LZX2_BACCE</name>
<dbReference type="InterPro" id="IPR001270">
    <property type="entry name" value="ClpA/B"/>
</dbReference>
<protein>
    <recommendedName>
        <fullName evidence="1">ATPase AAA-type core domain-containing protein</fullName>
    </recommendedName>
</protein>
<dbReference type="InterPro" id="IPR003959">
    <property type="entry name" value="ATPase_AAA_core"/>
</dbReference>
<dbReference type="AlphaFoldDB" id="A0A2B2LZX2"/>
<evidence type="ECO:0000313" key="2">
    <source>
        <dbReference type="EMBL" id="PFQ47849.1"/>
    </source>
</evidence>
<dbReference type="Pfam" id="PF00004">
    <property type="entry name" value="AAA"/>
    <property type="match status" value="1"/>
</dbReference>
<dbReference type="SUPFAM" id="SSF52540">
    <property type="entry name" value="P-loop containing nucleoside triphosphate hydrolases"/>
    <property type="match status" value="1"/>
</dbReference>
<dbReference type="PRINTS" id="PR00300">
    <property type="entry name" value="CLPPROTEASEA"/>
</dbReference>
<organism evidence="2 3">
    <name type="scientific">Bacillus cereus</name>
    <dbReference type="NCBI Taxonomy" id="1396"/>
    <lineage>
        <taxon>Bacteria</taxon>
        <taxon>Bacillati</taxon>
        <taxon>Bacillota</taxon>
        <taxon>Bacilli</taxon>
        <taxon>Bacillales</taxon>
        <taxon>Bacillaceae</taxon>
        <taxon>Bacillus</taxon>
        <taxon>Bacillus cereus group</taxon>
    </lineage>
</organism>
<dbReference type="Proteomes" id="UP000224386">
    <property type="component" value="Unassembled WGS sequence"/>
</dbReference>
<gene>
    <name evidence="2" type="ORF">COK05_08925</name>
</gene>
<reference evidence="2 3" key="1">
    <citation type="submission" date="2017-09" db="EMBL/GenBank/DDBJ databases">
        <title>Large-scale bioinformatics analysis of Bacillus genomes uncovers conserved roles of natural products in bacterial physiology.</title>
        <authorList>
            <consortium name="Agbiome Team Llc"/>
            <person name="Bleich R.M."/>
            <person name="Grubbs K.J."/>
            <person name="Santa Maria K.C."/>
            <person name="Allen S.E."/>
            <person name="Farag S."/>
            <person name="Shank E.A."/>
            <person name="Bowers A."/>
        </authorList>
    </citation>
    <scope>NUCLEOTIDE SEQUENCE [LARGE SCALE GENOMIC DNA]</scope>
    <source>
        <strain evidence="2 3">AFS070861</strain>
    </source>
</reference>
<proteinExistence type="predicted"/>
<sequence>MANLRRLLYGALLFDYERRIALNIILIGPRGIGKTTVAKILAEKLNKKYISLDDEGKNIADIELRNSPKGRFFITKKVLEENATENCILDFGCFHTFFLDDATFNEIDKILAPISNIFLLIPSADIEESKEELKQMNARMIQDATIFNMVCNSNKNILKSGFNEKLAKHIIYTKGMTFAQITEDIIDKLK</sequence>
<dbReference type="EMBL" id="NVAP01000019">
    <property type="protein sequence ID" value="PFQ47849.1"/>
    <property type="molecule type" value="Genomic_DNA"/>
</dbReference>
<comment type="caution">
    <text evidence="2">The sequence shown here is derived from an EMBL/GenBank/DDBJ whole genome shotgun (WGS) entry which is preliminary data.</text>
</comment>